<dbReference type="Proteomes" id="UP000326354">
    <property type="component" value="Chromosome"/>
</dbReference>
<evidence type="ECO:0000313" key="2">
    <source>
        <dbReference type="Proteomes" id="UP000326354"/>
    </source>
</evidence>
<dbReference type="EMBL" id="AP019860">
    <property type="protein sequence ID" value="BBM86425.1"/>
    <property type="molecule type" value="Genomic_DNA"/>
</dbReference>
<proteinExistence type="predicted"/>
<evidence type="ECO:0000313" key="1">
    <source>
        <dbReference type="EMBL" id="BBM86425.1"/>
    </source>
</evidence>
<gene>
    <name evidence="1" type="ORF">UABAM_04811</name>
</gene>
<dbReference type="InterPro" id="IPR027417">
    <property type="entry name" value="P-loop_NTPase"/>
</dbReference>
<dbReference type="Gene3D" id="3.40.50.300">
    <property type="entry name" value="P-loop containing nucleotide triphosphate hydrolases"/>
    <property type="match status" value="1"/>
</dbReference>
<dbReference type="KEGG" id="uam:UABAM_04811"/>
<sequence length="1510" mass="176512">MKNSKIIAKRFSPANTNPVFFCGRHKIITDMFLDLNNFVQNPFHFQRHLHLLVGSSGVGKTALLKYLYRQVLNSKEMTNYIPLYICMKGCENEQDVYLSIVTGLEQSCRQSPYRYQQLERVLKAKTWLNKALLVAPDLANYLRKDMVEFSFFEFLHCLEKNPCPKPMTVDLIKLIQLFARECSLYIFLIFDHMPEILYEENLQGTFSNCFSEMEKYNSRFFSVISMDEEYFYQVKKDRVCEHSGVSRLLQHSNLFVLQKDAQLTSGIEKIIDSTKSGEKFSIFALAPNCDLEKVTASLKTRLVAEFEMVTLQCETDNFETFLRTACDIITEKCENTQKKLLGSLPHTAKILKREIHRQRDLDNVLDYFGQLLLRLDGVLQDSKLAIVMENYEQFIQQERTFSSIKKTNMKEHMALPSPTFIKFYNALLSFSAKCKNIHIIPILRLTPTDQVFYEKSVAYNLLFNSYIWNLRYFSKENTCTFLHEVFNRCGIVLRRKTLEDIHDKTAGIPLILHLIGYYITSFIEKNLIESDVVMLQGNLMSKNEVNDITLTVGELKKYEDDRLRIEINRSICDQLEQKSLDKMYQELWSDVLERVDSKFLKLVMREDIAISALEKKYPHQETMLEIIKFLKVEGFVEEKNKHLYVHELLRQSFSVYKKVSPSIRGGEVNQTRRNSDVGLKKIKHETRRNFSFGEQIIRLKEQHRIRPTERKERQDIKPGSSNDTKIFHLENEQQQNSELMKYMALALDEGPIPTRTTLEKISEKIDVAESYSLEYLQILCRKICEMVNVSSSKYFNAVVGHFTKHQNLYIAVNSTFCSENTINACLMGKKYEQLYLLYKLKYNLEGSQKYLQKSIEFAFQFLYKSINEEKAQMYISDMISLVSKIEDKNTRKNLQEVTDYYYKFIKSIHYKDDSCIPMLLTRQVPKPFLPFLVNCCVFTLEKNIGENTNIACLKLMLTAPQSIKKDNLALQKILPVLSTHSNENVRYSFYDFLIYVIPLLELELRKEVFILLLEASQQEQNNVQKKVIEVINSYILLMPEEETFFLLQNMIGDGNCDLDTWSTIVRLWNILPKTAQQELQGICIKFYAENTDKFATRPSKSIPFLPLIDSGKAILYDYVVQQLHQGNVAALPHLNRILCDLDLEESQQNMIHRLMIEMLHELPNEEQSSFLHYMCNRNFSPQHLLLFRDLENQVEYLCCQLYFFAKYSAEDQQQIISRAKAHLTDSDLLVHSFCQVIAYCSEGDLIDIQKTYANFIAKHGVHNNISQQMIRSAKHIVAKIPGQADDLLKQAFSYLLEKEQSIMFPVILEGVKCFPSDISLGDIQQAVSNVFVLQNSFSPTAMRNFYEFLDCALGFGMRHSLVEKIQKALHEGMNDYKYADIAIPIYLKHFRDYDMVIDLLNTYQLNVHTWHISFAFFDIVPDKLQEIPKLSTNYEQVENLEKLYLHCNIIDIYYRIGEKTLAEEKLNLLLKNAIIPSYRRRILRIQQKWSMKLQLSEAYTESSIHLRELL</sequence>
<dbReference type="RefSeq" id="WP_151970482.1">
    <property type="nucleotide sequence ID" value="NZ_AP019860.1"/>
</dbReference>
<accession>A0A5S9ITP0</accession>
<dbReference type="SUPFAM" id="SSF52540">
    <property type="entry name" value="P-loop containing nucleoside triphosphate hydrolases"/>
    <property type="match status" value="1"/>
</dbReference>
<keyword evidence="2" id="KW-1185">Reference proteome</keyword>
<organism evidence="1 2">
    <name type="scientific">Uabimicrobium amorphum</name>
    <dbReference type="NCBI Taxonomy" id="2596890"/>
    <lineage>
        <taxon>Bacteria</taxon>
        <taxon>Pseudomonadati</taxon>
        <taxon>Planctomycetota</taxon>
        <taxon>Candidatus Uabimicrobiia</taxon>
        <taxon>Candidatus Uabimicrobiales</taxon>
        <taxon>Candidatus Uabimicrobiaceae</taxon>
        <taxon>Candidatus Uabimicrobium</taxon>
    </lineage>
</organism>
<reference evidence="1 2" key="1">
    <citation type="submission" date="2019-08" db="EMBL/GenBank/DDBJ databases">
        <title>Complete genome sequence of Candidatus Uab amorphum.</title>
        <authorList>
            <person name="Shiratori T."/>
            <person name="Suzuki S."/>
            <person name="Kakizawa Y."/>
            <person name="Ishida K."/>
        </authorList>
    </citation>
    <scope>NUCLEOTIDE SEQUENCE [LARGE SCALE GENOMIC DNA]</scope>
    <source>
        <strain evidence="1 2">SRT547</strain>
    </source>
</reference>
<name>A0A5S9ITP0_UABAM</name>
<protein>
    <submittedName>
        <fullName evidence="1">Uncharacterized protein</fullName>
    </submittedName>
</protein>